<comment type="similarity">
    <text evidence="1">Belongs to the ABC transporter superfamily.</text>
</comment>
<evidence type="ECO:0000256" key="2">
    <source>
        <dbReference type="ARBA" id="ARBA00022448"/>
    </source>
</evidence>
<comment type="caution">
    <text evidence="6">The sequence shown here is derived from an EMBL/GenBank/DDBJ whole genome shotgun (WGS) entry which is preliminary data.</text>
</comment>
<evidence type="ECO:0000256" key="4">
    <source>
        <dbReference type="ARBA" id="ARBA00022840"/>
    </source>
</evidence>
<dbReference type="Pfam" id="PF00005">
    <property type="entry name" value="ABC_tran"/>
    <property type="match status" value="1"/>
</dbReference>
<dbReference type="InterPro" id="IPR003593">
    <property type="entry name" value="AAA+_ATPase"/>
</dbReference>
<keyword evidence="7" id="KW-1185">Reference proteome</keyword>
<evidence type="ECO:0000259" key="5">
    <source>
        <dbReference type="PROSITE" id="PS50893"/>
    </source>
</evidence>
<reference evidence="6 7" key="1">
    <citation type="submission" date="2014-09" db="EMBL/GenBank/DDBJ databases">
        <title>Sporocytophaga myxococcoides PG-01 genome sequencing.</title>
        <authorList>
            <person name="Liu L."/>
            <person name="Gao P.J."/>
            <person name="Chen G.J."/>
            <person name="Wang L.S."/>
        </authorList>
    </citation>
    <scope>NUCLEOTIDE SEQUENCE [LARGE SCALE GENOMIC DNA]</scope>
    <source>
        <strain evidence="6 7">PG-01</strain>
    </source>
</reference>
<keyword evidence="4" id="KW-0067">ATP-binding</keyword>
<evidence type="ECO:0000256" key="1">
    <source>
        <dbReference type="ARBA" id="ARBA00005417"/>
    </source>
</evidence>
<dbReference type="eggNOG" id="COG1120">
    <property type="taxonomic scope" value="Bacteria"/>
</dbReference>
<dbReference type="Proteomes" id="UP000030185">
    <property type="component" value="Unassembled WGS sequence"/>
</dbReference>
<dbReference type="SUPFAM" id="SSF52540">
    <property type="entry name" value="P-loop containing nucleoside triphosphate hydrolases"/>
    <property type="match status" value="1"/>
</dbReference>
<dbReference type="STRING" id="153721.MYP_86"/>
<gene>
    <name evidence="6" type="ORF">MYP_86</name>
</gene>
<name>A0A098L890_9BACT</name>
<feature type="domain" description="ABC transporter" evidence="5">
    <location>
        <begin position="4"/>
        <end position="237"/>
    </location>
</feature>
<dbReference type="GO" id="GO:0016887">
    <property type="term" value="F:ATP hydrolysis activity"/>
    <property type="evidence" value="ECO:0007669"/>
    <property type="project" value="InterPro"/>
</dbReference>
<dbReference type="PROSITE" id="PS00211">
    <property type="entry name" value="ABC_TRANSPORTER_1"/>
    <property type="match status" value="1"/>
</dbReference>
<keyword evidence="3" id="KW-0547">Nucleotide-binding</keyword>
<dbReference type="InterPro" id="IPR003439">
    <property type="entry name" value="ABC_transporter-like_ATP-bd"/>
</dbReference>
<protein>
    <submittedName>
        <fullName evidence="6">Iron-chelate-transporting ATPase</fullName>
    </submittedName>
</protein>
<dbReference type="AlphaFoldDB" id="A0A098L890"/>
<sequence length="241" mass="28516">MPVLEVKDLSLGFEGKLIIEGVSFAIEKPSFVAIIGHNGCGKTTFFKSLIQSHPYKGEIFLFDQKVNKSQTSPREIAILEQRNLVNFQIKVKDIVVMGLFRRKSFFENYTNEDFDRVREILEFLERPDLYEKDFNHLSGGEQQLVWLAQMMIQEAEIYLLDEPTQYLDLYYKKVLFDLMEAWVKRFNKTVFCITHDLYYLETMDGYLLNFSEKDPRPQVLNRECLKKNINLILQRKPNKNF</sequence>
<organism evidence="6 7">
    <name type="scientific">Sporocytophaga myxococcoides</name>
    <dbReference type="NCBI Taxonomy" id="153721"/>
    <lineage>
        <taxon>Bacteria</taxon>
        <taxon>Pseudomonadati</taxon>
        <taxon>Bacteroidota</taxon>
        <taxon>Cytophagia</taxon>
        <taxon>Cytophagales</taxon>
        <taxon>Cytophagaceae</taxon>
        <taxon>Sporocytophaga</taxon>
    </lineage>
</organism>
<evidence type="ECO:0000256" key="3">
    <source>
        <dbReference type="ARBA" id="ARBA00022741"/>
    </source>
</evidence>
<evidence type="ECO:0000313" key="6">
    <source>
        <dbReference type="EMBL" id="GAL82860.1"/>
    </source>
</evidence>
<dbReference type="PANTHER" id="PTHR42734:SF17">
    <property type="entry name" value="METAL TRANSPORT SYSTEM ATP-BINDING PROTEIN TM_0124-RELATED"/>
    <property type="match status" value="1"/>
</dbReference>
<dbReference type="PANTHER" id="PTHR42734">
    <property type="entry name" value="METAL TRANSPORT SYSTEM ATP-BINDING PROTEIN TM_0124-RELATED"/>
    <property type="match status" value="1"/>
</dbReference>
<keyword evidence="2" id="KW-0813">Transport</keyword>
<dbReference type="Gene3D" id="3.40.50.300">
    <property type="entry name" value="P-loop containing nucleotide triphosphate hydrolases"/>
    <property type="match status" value="1"/>
</dbReference>
<dbReference type="GO" id="GO:0005524">
    <property type="term" value="F:ATP binding"/>
    <property type="evidence" value="ECO:0007669"/>
    <property type="project" value="UniProtKB-KW"/>
</dbReference>
<dbReference type="InterPro" id="IPR017871">
    <property type="entry name" value="ABC_transporter-like_CS"/>
</dbReference>
<accession>A0A098L890</accession>
<dbReference type="InterPro" id="IPR050153">
    <property type="entry name" value="Metal_Ion_Import_ABC"/>
</dbReference>
<proteinExistence type="inferred from homology"/>
<evidence type="ECO:0000313" key="7">
    <source>
        <dbReference type="Proteomes" id="UP000030185"/>
    </source>
</evidence>
<dbReference type="RefSeq" id="WP_052429839.1">
    <property type="nucleotide sequence ID" value="NZ_BBLT01000001.1"/>
</dbReference>
<dbReference type="OrthoDB" id="9806726at2"/>
<dbReference type="SMART" id="SM00382">
    <property type="entry name" value="AAA"/>
    <property type="match status" value="1"/>
</dbReference>
<dbReference type="EMBL" id="BBLT01000001">
    <property type="protein sequence ID" value="GAL82860.1"/>
    <property type="molecule type" value="Genomic_DNA"/>
</dbReference>
<dbReference type="PROSITE" id="PS50893">
    <property type="entry name" value="ABC_TRANSPORTER_2"/>
    <property type="match status" value="1"/>
</dbReference>
<dbReference type="InterPro" id="IPR027417">
    <property type="entry name" value="P-loop_NTPase"/>
</dbReference>